<gene>
    <name evidence="2" type="ORF">F3168_07125</name>
</gene>
<dbReference type="RefSeq" id="WP_152577456.1">
    <property type="nucleotide sequence ID" value="NZ_JAATJI010000001.1"/>
</dbReference>
<dbReference type="Proteomes" id="UP000481327">
    <property type="component" value="Unassembled WGS sequence"/>
</dbReference>
<reference evidence="2 3" key="1">
    <citation type="submission" date="2019-09" db="EMBL/GenBank/DDBJ databases">
        <title>Polymorphobacter sp. isolated from a lake in China.</title>
        <authorList>
            <person name="Liu Z."/>
        </authorList>
    </citation>
    <scope>NUCLEOTIDE SEQUENCE [LARGE SCALE GENOMIC DNA]</scope>
    <source>
        <strain evidence="2 3">D40P</strain>
    </source>
</reference>
<evidence type="ECO:0000256" key="1">
    <source>
        <dbReference type="SAM" id="SignalP"/>
    </source>
</evidence>
<comment type="caution">
    <text evidence="2">The sequence shown here is derived from an EMBL/GenBank/DDBJ whole genome shotgun (WGS) entry which is preliminary data.</text>
</comment>
<proteinExistence type="predicted"/>
<protein>
    <submittedName>
        <fullName evidence="2">DUF885 family protein</fullName>
    </submittedName>
</protein>
<dbReference type="OrthoDB" id="9763405at2"/>
<accession>A0A7C9GV17</accession>
<keyword evidence="1" id="KW-0732">Signal</keyword>
<dbReference type="AlphaFoldDB" id="A0A7C9GV17"/>
<feature type="signal peptide" evidence="1">
    <location>
        <begin position="1"/>
        <end position="21"/>
    </location>
</feature>
<organism evidence="2 3">
    <name type="scientific">Sandarakinorhabdus fusca</name>
    <dbReference type="NCBI Taxonomy" id="1439888"/>
    <lineage>
        <taxon>Bacteria</taxon>
        <taxon>Pseudomonadati</taxon>
        <taxon>Pseudomonadota</taxon>
        <taxon>Alphaproteobacteria</taxon>
        <taxon>Sphingomonadales</taxon>
        <taxon>Sphingosinicellaceae</taxon>
        <taxon>Sandarakinorhabdus</taxon>
    </lineage>
</organism>
<dbReference type="EMBL" id="WIOL01000002">
    <property type="protein sequence ID" value="MQT17029.1"/>
    <property type="molecule type" value="Genomic_DNA"/>
</dbReference>
<feature type="chain" id="PRO_5028974291" evidence="1">
    <location>
        <begin position="22"/>
        <end position="611"/>
    </location>
</feature>
<keyword evidence="3" id="KW-1185">Reference proteome</keyword>
<name>A0A7C9GV17_9SPHN</name>
<dbReference type="PANTHER" id="PTHR33361">
    <property type="entry name" value="GLR0591 PROTEIN"/>
    <property type="match status" value="1"/>
</dbReference>
<dbReference type="PANTHER" id="PTHR33361:SF16">
    <property type="entry name" value="DUF885 DOMAIN-CONTAINING PROTEIN"/>
    <property type="match status" value="1"/>
</dbReference>
<sequence>MLSRPLLLLAASLAALTPAAAQTPAPSAAAAAPSAPVAATTPAERLRALFNASDEASLDRNPLARVFRGDLSHAGEFGDNISDAWIAAEKQASQNDLAALGKIDRNALNANDKVSYDVFKWQTESDLKGFDPAILAATTVRPIDHFYGIHTFFPEFSSGEGAAPYKTVKDYDDGLARIPGFVTYIDTAILRFRQGVKSGVVQPKLVVQNVIDQLDNLLKPGVDAAVMMKPVNNFPATIPAADQARLKAAYAAAIGTQVNPALTRLRDFLKTEYLPVARDSVGLGQMPGGADLYRNLIRRTTTTEMTADEIHTLGLAEVARITKGMEAVKRQVGFKGTLQEFFQHLRTDPKFQPASKQDLTDRFYAVGKRVDTTVPGLFSTLPKSKLEIRPVPAFKEKTDAAGSYQGGAPDGSRPGVFYFNTYDLPTRSTWGIETLYLHEAIPGHHFQISLAQENTSLPPFQRFGGNTAFVEGWALYAESLGPQLGMFKDPYQLMGRYNDEMLRAMRLVVDTGIHSKGWTRDQAIKYMLDNSPMGESDATAEVERYIAIPSQALAYKVGQLTISRLRAKAEKALGPKFDIKQFHEQVLMTGALPMAVLEKKIDDWIAVKKAG</sequence>
<dbReference type="Pfam" id="PF05960">
    <property type="entry name" value="DUF885"/>
    <property type="match status" value="1"/>
</dbReference>
<evidence type="ECO:0000313" key="2">
    <source>
        <dbReference type="EMBL" id="MQT17029.1"/>
    </source>
</evidence>
<evidence type="ECO:0000313" key="3">
    <source>
        <dbReference type="Proteomes" id="UP000481327"/>
    </source>
</evidence>
<dbReference type="InterPro" id="IPR010281">
    <property type="entry name" value="DUF885"/>
</dbReference>